<dbReference type="PROSITE" id="PS51380">
    <property type="entry name" value="EXS"/>
    <property type="match status" value="1"/>
</dbReference>
<evidence type="ECO:0000259" key="7">
    <source>
        <dbReference type="PROSITE" id="PS51380"/>
    </source>
</evidence>
<dbReference type="GO" id="GO:0016020">
    <property type="term" value="C:membrane"/>
    <property type="evidence" value="ECO:0007669"/>
    <property type="project" value="UniProtKB-SubCell"/>
</dbReference>
<reference evidence="10" key="3">
    <citation type="submission" date="2020-12" db="UniProtKB">
        <authorList>
            <consortium name="EnsemblPlants"/>
        </authorList>
    </citation>
    <scope>IDENTIFICATION</scope>
</reference>
<dbReference type="GO" id="GO:0005315">
    <property type="term" value="F:phosphate transmembrane transporter activity"/>
    <property type="evidence" value="ECO:0000318"/>
    <property type="project" value="GO_Central"/>
</dbReference>
<reference evidence="9 11" key="1">
    <citation type="journal article" date="2008" name="Science">
        <title>The Physcomitrella genome reveals evolutionary insights into the conquest of land by plants.</title>
        <authorList>
            <person name="Rensing S."/>
            <person name="Lang D."/>
            <person name="Zimmer A."/>
            <person name="Terry A."/>
            <person name="Salamov A."/>
            <person name="Shapiro H."/>
            <person name="Nishiyama T."/>
            <person name="Perroud P.-F."/>
            <person name="Lindquist E."/>
            <person name="Kamisugi Y."/>
            <person name="Tanahashi T."/>
            <person name="Sakakibara K."/>
            <person name="Fujita T."/>
            <person name="Oishi K."/>
            <person name="Shin-I T."/>
            <person name="Kuroki Y."/>
            <person name="Toyoda A."/>
            <person name="Suzuki Y."/>
            <person name="Hashimoto A."/>
            <person name="Yamaguchi K."/>
            <person name="Sugano A."/>
            <person name="Kohara Y."/>
            <person name="Fujiyama A."/>
            <person name="Anterola A."/>
            <person name="Aoki S."/>
            <person name="Ashton N."/>
            <person name="Barbazuk W.B."/>
            <person name="Barker E."/>
            <person name="Bennetzen J."/>
            <person name="Bezanilla M."/>
            <person name="Blankenship R."/>
            <person name="Cho S.H."/>
            <person name="Dutcher S."/>
            <person name="Estelle M."/>
            <person name="Fawcett J.A."/>
            <person name="Gundlach H."/>
            <person name="Hanada K."/>
            <person name="Heyl A."/>
            <person name="Hicks K.A."/>
            <person name="Hugh J."/>
            <person name="Lohr M."/>
            <person name="Mayer K."/>
            <person name="Melkozernov A."/>
            <person name="Murata T."/>
            <person name="Nelson D."/>
            <person name="Pils B."/>
            <person name="Prigge M."/>
            <person name="Reiss B."/>
            <person name="Renner T."/>
            <person name="Rombauts S."/>
            <person name="Rushton P."/>
            <person name="Sanderfoot A."/>
            <person name="Schween G."/>
            <person name="Shiu S.-H."/>
            <person name="Stueber K."/>
            <person name="Theodoulou F.L."/>
            <person name="Tu H."/>
            <person name="Van de Peer Y."/>
            <person name="Verrier P.J."/>
            <person name="Waters E."/>
            <person name="Wood A."/>
            <person name="Yang L."/>
            <person name="Cove D."/>
            <person name="Cuming A."/>
            <person name="Hasebe M."/>
            <person name="Lucas S."/>
            <person name="Mishler D.B."/>
            <person name="Reski R."/>
            <person name="Grigoriev I."/>
            <person name="Quatrano R.S."/>
            <person name="Boore J.L."/>
        </authorList>
    </citation>
    <scope>NUCLEOTIDE SEQUENCE [LARGE SCALE GENOMIC DNA]</scope>
    <source>
        <strain evidence="10 11">cv. Gransden 2004</strain>
    </source>
</reference>
<dbReference type="GO" id="GO:0000822">
    <property type="term" value="F:inositol hexakisphosphate binding"/>
    <property type="evidence" value="ECO:0000318"/>
    <property type="project" value="GO_Central"/>
</dbReference>
<evidence type="ECO:0000256" key="2">
    <source>
        <dbReference type="ARBA" id="ARBA00009665"/>
    </source>
</evidence>
<dbReference type="AlphaFoldDB" id="A0A2K1IYI5"/>
<feature type="domain" description="SPX" evidence="8">
    <location>
        <begin position="2"/>
        <end position="397"/>
    </location>
</feature>
<feature type="domain" description="EXS" evidence="7">
    <location>
        <begin position="656"/>
        <end position="838"/>
    </location>
</feature>
<feature type="transmembrane region" description="Helical" evidence="6">
    <location>
        <begin position="536"/>
        <end position="559"/>
    </location>
</feature>
<feature type="transmembrane region" description="Helical" evidence="6">
    <location>
        <begin position="766"/>
        <end position="785"/>
    </location>
</feature>
<keyword evidence="5 6" id="KW-0472">Membrane</keyword>
<organism evidence="9">
    <name type="scientific">Physcomitrium patens</name>
    <name type="common">Spreading-leaved earth moss</name>
    <name type="synonym">Physcomitrella patens</name>
    <dbReference type="NCBI Taxonomy" id="3218"/>
    <lineage>
        <taxon>Eukaryota</taxon>
        <taxon>Viridiplantae</taxon>
        <taxon>Streptophyta</taxon>
        <taxon>Embryophyta</taxon>
        <taxon>Bryophyta</taxon>
        <taxon>Bryophytina</taxon>
        <taxon>Bryopsida</taxon>
        <taxon>Funariidae</taxon>
        <taxon>Funariales</taxon>
        <taxon>Funariaceae</taxon>
        <taxon>Physcomitrium</taxon>
    </lineage>
</organism>
<gene>
    <name evidence="9" type="ORF">PHYPA_024154</name>
</gene>
<evidence type="ECO:0000313" key="11">
    <source>
        <dbReference type="Proteomes" id="UP000006727"/>
    </source>
</evidence>
<feature type="transmembrane region" description="Helical" evidence="6">
    <location>
        <begin position="571"/>
        <end position="591"/>
    </location>
</feature>
<evidence type="ECO:0000256" key="1">
    <source>
        <dbReference type="ARBA" id="ARBA00004141"/>
    </source>
</evidence>
<comment type="similarity">
    <text evidence="2">Belongs to the SYG1 (TC 2.A.94) family.</text>
</comment>
<feature type="transmembrane region" description="Helical" evidence="6">
    <location>
        <begin position="448"/>
        <end position="472"/>
    </location>
</feature>
<name>A0A2K1IYI5_PHYPA</name>
<feature type="transmembrane region" description="Helical" evidence="6">
    <location>
        <begin position="597"/>
        <end position="620"/>
    </location>
</feature>
<evidence type="ECO:0000256" key="5">
    <source>
        <dbReference type="ARBA" id="ARBA00023136"/>
    </source>
</evidence>
<proteinExistence type="inferred from homology"/>
<dbReference type="GO" id="GO:0006817">
    <property type="term" value="P:phosphate ion transport"/>
    <property type="evidence" value="ECO:0000318"/>
    <property type="project" value="GO_Central"/>
</dbReference>
<dbReference type="Gramene" id="Pp3c19_15180V3.1">
    <property type="protein sequence ID" value="Pp3c19_15180V3.1"/>
    <property type="gene ID" value="Pp3c19_15180"/>
</dbReference>
<comment type="subcellular location">
    <subcellularLocation>
        <location evidence="1">Membrane</location>
        <topology evidence="1">Multi-pass membrane protein</topology>
    </subcellularLocation>
</comment>
<feature type="transmembrane region" description="Helical" evidence="6">
    <location>
        <begin position="661"/>
        <end position="681"/>
    </location>
</feature>
<dbReference type="InterPro" id="IPR004342">
    <property type="entry name" value="EXS_C"/>
</dbReference>
<dbReference type="Pfam" id="PF03124">
    <property type="entry name" value="EXS"/>
    <property type="match status" value="1"/>
</dbReference>
<dbReference type="Pfam" id="PF03105">
    <property type="entry name" value="SPX"/>
    <property type="match status" value="1"/>
</dbReference>
<evidence type="ECO:0000313" key="9">
    <source>
        <dbReference type="EMBL" id="PNR34337.1"/>
    </source>
</evidence>
<protein>
    <submittedName>
        <fullName evidence="9 10">Uncharacterized protein</fullName>
    </submittedName>
</protein>
<keyword evidence="4 6" id="KW-1133">Transmembrane helix</keyword>
<dbReference type="GO" id="GO:0016036">
    <property type="term" value="P:cellular response to phosphate starvation"/>
    <property type="evidence" value="ECO:0000318"/>
    <property type="project" value="GO_Central"/>
</dbReference>
<feature type="transmembrane region" description="Helical" evidence="6">
    <location>
        <begin position="720"/>
        <end position="746"/>
    </location>
</feature>
<dbReference type="STRING" id="3218.A0A2K1IYI5"/>
<reference evidence="9 11" key="2">
    <citation type="journal article" date="2018" name="Plant J.">
        <title>The Physcomitrella patens chromosome-scale assembly reveals moss genome structure and evolution.</title>
        <authorList>
            <person name="Lang D."/>
            <person name="Ullrich K.K."/>
            <person name="Murat F."/>
            <person name="Fuchs J."/>
            <person name="Jenkins J."/>
            <person name="Haas F.B."/>
            <person name="Piednoel M."/>
            <person name="Gundlach H."/>
            <person name="Van Bel M."/>
            <person name="Meyberg R."/>
            <person name="Vives C."/>
            <person name="Morata J."/>
            <person name="Symeonidi A."/>
            <person name="Hiss M."/>
            <person name="Muchero W."/>
            <person name="Kamisugi Y."/>
            <person name="Saleh O."/>
            <person name="Blanc G."/>
            <person name="Decker E.L."/>
            <person name="van Gessel N."/>
            <person name="Grimwood J."/>
            <person name="Hayes R.D."/>
            <person name="Graham S.W."/>
            <person name="Gunter L.E."/>
            <person name="McDaniel S.F."/>
            <person name="Hoernstein S.N.W."/>
            <person name="Larsson A."/>
            <person name="Li F.W."/>
            <person name="Perroud P.F."/>
            <person name="Phillips J."/>
            <person name="Ranjan P."/>
            <person name="Rokshar D.S."/>
            <person name="Rothfels C.J."/>
            <person name="Schneider L."/>
            <person name="Shu S."/>
            <person name="Stevenson D.W."/>
            <person name="Thummler F."/>
            <person name="Tillich M."/>
            <person name="Villarreal Aguilar J.C."/>
            <person name="Widiez T."/>
            <person name="Wong G.K."/>
            <person name="Wymore A."/>
            <person name="Zhang Y."/>
            <person name="Zimmer A.D."/>
            <person name="Quatrano R.S."/>
            <person name="Mayer K.F.X."/>
            <person name="Goodstein D."/>
            <person name="Casacuberta J.M."/>
            <person name="Vandepoele K."/>
            <person name="Reski R."/>
            <person name="Cuming A.C."/>
            <person name="Tuskan G.A."/>
            <person name="Maumus F."/>
            <person name="Salse J."/>
            <person name="Schmutz J."/>
            <person name="Rensing S.A."/>
        </authorList>
    </citation>
    <scope>NUCLEOTIDE SEQUENCE [LARGE SCALE GENOMIC DNA]</scope>
    <source>
        <strain evidence="10 11">cv. Gransden 2004</strain>
    </source>
</reference>
<dbReference type="PROSITE" id="PS51382">
    <property type="entry name" value="SPX"/>
    <property type="match status" value="1"/>
</dbReference>
<keyword evidence="3 6" id="KW-0812">Transmembrane</keyword>
<dbReference type="EnsemblPlants" id="Pp3c19_15180V3.1">
    <property type="protein sequence ID" value="Pp3c19_15180V3.1"/>
    <property type="gene ID" value="Pp3c19_15180"/>
</dbReference>
<dbReference type="PANTHER" id="PTHR10783">
    <property type="entry name" value="XENOTROPIC AND POLYTROPIC RETROVIRUS RECEPTOR 1-RELATED"/>
    <property type="match status" value="1"/>
</dbReference>
<evidence type="ECO:0000313" key="10">
    <source>
        <dbReference type="EnsemblPlants" id="Pp3c19_15180V3.1"/>
    </source>
</evidence>
<evidence type="ECO:0000259" key="8">
    <source>
        <dbReference type="PROSITE" id="PS51382"/>
    </source>
</evidence>
<dbReference type="Proteomes" id="UP000006727">
    <property type="component" value="Chromosome 19"/>
</dbReference>
<keyword evidence="11" id="KW-1185">Reference proteome</keyword>
<accession>A0A2K1IYI5</accession>
<sequence length="838" mass="96366">MVKFSKQLEGSLVPEWKGAYCNYKGLKRDVNRIKQDRLEQASGRRSSFGHLRSLGSLSKFNSIGTRIKRTATGLTRGCDENGCMKSLDICRDLETTALCDTDLVELLGHAEQDKIFFNHLDSELEKIDRFYKIKEAEYIARAGRLEKQLLAFFEVHEALARQNLKLQTFSFIKSKGGDADSSVFGYESPLLEVITMQRGDQALSKEANRFQPENEPSVGEERCASSSTDEEMEIIANFIENVNVTETQDSYSVAEVAIPVEDDSGNTPPWFTIKGNSIESSPRHHSACRDESDGFNVVAESPSLVMQRNVKHDREQKSSIRKSKKTRSNIIQDMIDISFRKKKVQSSEKMLRSAFIEFYRGLGLLKSYSSLNMVAFAKIMKKYDKVVKHKLGPVYIREVERSYFATSDTVTKLMTKVEEIFTKHFADHDRRKAMRQLRPIHQHGGHSITFLLGIFTGVAEALLVGFLILLFSAPEYRTVGGHNYIDSVFHVFSTLGLVLLHRYMYGWNVYSWQRVRINYPFICEFAPGTELRYREVFLVCTSFTSLLLGAMIVHIIASTKQAPLGIYTPEFAPMAISSLFIVSVCSPANILYRSSRMFFLCCLKRVILAPFYTVILADFFLGDQLTSQVSSFRNLEFIICYYLGGYFEIRDEDACTQNKTFQGLIYVFSLLPYSFRFWQCLRRWRDEGDTKQLYNAGKYASAMMAVGVRVTYSMKEDTTWLVLFILFSCFATFYQLYWDIVVDWGLLQKNSKNKWLRDNLIFRKKYIYFVSMGVNTVLRLAWVSSIQHLNYFPGFSQAGWYNIFASLEVIRRGHWNFNRAVKTVPLPFEEFDVSAMSL</sequence>
<evidence type="ECO:0000256" key="3">
    <source>
        <dbReference type="ARBA" id="ARBA00022692"/>
    </source>
</evidence>
<feature type="transmembrane region" description="Helical" evidence="6">
    <location>
        <begin position="484"/>
        <end position="504"/>
    </location>
</feature>
<evidence type="ECO:0000256" key="6">
    <source>
        <dbReference type="SAM" id="Phobius"/>
    </source>
</evidence>
<evidence type="ECO:0000256" key="4">
    <source>
        <dbReference type="ARBA" id="ARBA00022989"/>
    </source>
</evidence>
<dbReference type="InterPro" id="IPR004331">
    <property type="entry name" value="SPX_dom"/>
</dbReference>
<dbReference type="InParanoid" id="A0A2K1IYI5"/>
<dbReference type="GO" id="GO:0005802">
    <property type="term" value="C:trans-Golgi network"/>
    <property type="evidence" value="ECO:0000318"/>
    <property type="project" value="GO_Central"/>
</dbReference>
<dbReference type="PaxDb" id="3218-PP1S20_162V6.1"/>
<dbReference type="EMBL" id="ABEU02000019">
    <property type="protein sequence ID" value="PNR34337.1"/>
    <property type="molecule type" value="Genomic_DNA"/>
</dbReference>
<dbReference type="PANTHER" id="PTHR10783:SF103">
    <property type="entry name" value="SOLUTE CARRIER FAMILY 53 MEMBER 1"/>
    <property type="match status" value="1"/>
</dbReference>